<reference evidence="1 2" key="1">
    <citation type="submission" date="2019-12" db="EMBL/GenBank/DDBJ databases">
        <authorList>
            <person name="Huq M.A."/>
        </authorList>
    </citation>
    <scope>NUCLEOTIDE SEQUENCE [LARGE SCALE GENOMIC DNA]</scope>
    <source>
        <strain evidence="1 2">MAH-20</strain>
    </source>
</reference>
<sequence length="90" mass="10277">MNDVDANLLRSIPLSDIQQVTFYKRDELTTDLICCDVEASGQVWTFNEEMMGWDALLSHLEQLSGFQADWFSRVGQPPFEASETIAFSRL</sequence>
<evidence type="ECO:0000313" key="2">
    <source>
        <dbReference type="Proteomes" id="UP000441389"/>
    </source>
</evidence>
<dbReference type="AlphaFoldDB" id="A0A6I4J0B0"/>
<protein>
    <submittedName>
        <fullName evidence="1">Uncharacterized protein</fullName>
    </submittedName>
</protein>
<comment type="caution">
    <text evidence="1">The sequence shown here is derived from an EMBL/GenBank/DDBJ whole genome shotgun (WGS) entry which is preliminary data.</text>
</comment>
<keyword evidence="2" id="KW-1185">Reference proteome</keyword>
<accession>A0A6I4J0B0</accession>
<organism evidence="1 2">
    <name type="scientific">Sphingomonas horti</name>
    <dbReference type="NCBI Taxonomy" id="2682842"/>
    <lineage>
        <taxon>Bacteria</taxon>
        <taxon>Pseudomonadati</taxon>
        <taxon>Pseudomonadota</taxon>
        <taxon>Alphaproteobacteria</taxon>
        <taxon>Sphingomonadales</taxon>
        <taxon>Sphingomonadaceae</taxon>
        <taxon>Sphingomonas</taxon>
    </lineage>
</organism>
<dbReference type="Proteomes" id="UP000441389">
    <property type="component" value="Unassembled WGS sequence"/>
</dbReference>
<dbReference type="EMBL" id="WQMS01000007">
    <property type="protein sequence ID" value="MVO77714.1"/>
    <property type="molecule type" value="Genomic_DNA"/>
</dbReference>
<gene>
    <name evidence="1" type="ORF">GON01_07180</name>
</gene>
<evidence type="ECO:0000313" key="1">
    <source>
        <dbReference type="EMBL" id="MVO77714.1"/>
    </source>
</evidence>
<name>A0A6I4J0B0_9SPHN</name>
<proteinExistence type="predicted"/>
<dbReference type="RefSeq" id="WP_157026671.1">
    <property type="nucleotide sequence ID" value="NZ_WQMS01000007.1"/>
</dbReference>